<feature type="region of interest" description="Disordered" evidence="1">
    <location>
        <begin position="145"/>
        <end position="164"/>
    </location>
</feature>
<comment type="caution">
    <text evidence="4">The sequence shown here is derived from an EMBL/GenBank/DDBJ whole genome shotgun (WGS) entry which is preliminary data.</text>
</comment>
<protein>
    <recommendedName>
        <fullName evidence="6">DUF4378 domain-containing protein</fullName>
    </recommendedName>
</protein>
<dbReference type="InterPro" id="IPR032795">
    <property type="entry name" value="DUF3741-assoc"/>
</dbReference>
<feature type="compositionally biased region" description="Polar residues" evidence="1">
    <location>
        <begin position="221"/>
        <end position="245"/>
    </location>
</feature>
<feature type="domain" description="DUF3741" evidence="3">
    <location>
        <begin position="196"/>
        <end position="222"/>
    </location>
</feature>
<dbReference type="Pfam" id="PF14383">
    <property type="entry name" value="VARLMGL"/>
    <property type="match status" value="1"/>
</dbReference>
<dbReference type="Proteomes" id="UP001358586">
    <property type="component" value="Chromosome 9"/>
</dbReference>
<dbReference type="InterPro" id="IPR025486">
    <property type="entry name" value="DUF4378"/>
</dbReference>
<dbReference type="PANTHER" id="PTHR37751:SF1">
    <property type="entry name" value="LOW PROTEIN: M-PHASE INDUCER PHOSPHATASE-LIKE PROTEIN"/>
    <property type="match status" value="1"/>
</dbReference>
<feature type="region of interest" description="Disordered" evidence="1">
    <location>
        <begin position="219"/>
        <end position="273"/>
    </location>
</feature>
<dbReference type="PANTHER" id="PTHR37751">
    <property type="entry name" value="LOW PROTEIN: M-PHASE INDUCER PHOSPHATASE-LIKE PROTEIN"/>
    <property type="match status" value="1"/>
</dbReference>
<name>A0ABR0NT46_GOSAR</name>
<dbReference type="EMBL" id="JARKNE010000009">
    <property type="protein sequence ID" value="KAK5804513.1"/>
    <property type="molecule type" value="Genomic_DNA"/>
</dbReference>
<gene>
    <name evidence="4" type="ORF">PVK06_032162</name>
</gene>
<reference evidence="4 5" key="1">
    <citation type="submission" date="2023-03" db="EMBL/GenBank/DDBJ databases">
        <title>WGS of Gossypium arboreum.</title>
        <authorList>
            <person name="Yu D."/>
        </authorList>
    </citation>
    <scope>NUCLEOTIDE SEQUENCE [LARGE SCALE GENOMIC DNA]</scope>
    <source>
        <tissue evidence="4">Leaf</tissue>
    </source>
</reference>
<evidence type="ECO:0000313" key="5">
    <source>
        <dbReference type="Proteomes" id="UP001358586"/>
    </source>
</evidence>
<evidence type="ECO:0000259" key="3">
    <source>
        <dbReference type="Pfam" id="PF14383"/>
    </source>
</evidence>
<organism evidence="4 5">
    <name type="scientific">Gossypium arboreum</name>
    <name type="common">Tree cotton</name>
    <name type="synonym">Gossypium nanking</name>
    <dbReference type="NCBI Taxonomy" id="29729"/>
    <lineage>
        <taxon>Eukaryota</taxon>
        <taxon>Viridiplantae</taxon>
        <taxon>Streptophyta</taxon>
        <taxon>Embryophyta</taxon>
        <taxon>Tracheophyta</taxon>
        <taxon>Spermatophyta</taxon>
        <taxon>Magnoliopsida</taxon>
        <taxon>eudicotyledons</taxon>
        <taxon>Gunneridae</taxon>
        <taxon>Pentapetalae</taxon>
        <taxon>rosids</taxon>
        <taxon>malvids</taxon>
        <taxon>Malvales</taxon>
        <taxon>Malvaceae</taxon>
        <taxon>Malvoideae</taxon>
        <taxon>Gossypium</taxon>
    </lineage>
</organism>
<evidence type="ECO:0000256" key="1">
    <source>
        <dbReference type="SAM" id="MobiDB-lite"/>
    </source>
</evidence>
<evidence type="ECO:0008006" key="6">
    <source>
        <dbReference type="Google" id="ProtNLM"/>
    </source>
</evidence>
<evidence type="ECO:0000259" key="2">
    <source>
        <dbReference type="Pfam" id="PF14309"/>
    </source>
</evidence>
<keyword evidence="5" id="KW-1185">Reference proteome</keyword>
<accession>A0ABR0NT46</accession>
<dbReference type="Pfam" id="PF14309">
    <property type="entry name" value="DUF4378"/>
    <property type="match status" value="1"/>
</dbReference>
<feature type="domain" description="DUF4378" evidence="2">
    <location>
        <begin position="557"/>
        <end position="719"/>
    </location>
</feature>
<sequence>MRVGRCLTHFRESKDQRIKSVGIWLTLLMEESHCTSSFPVGDCLSPQCAFSSSNIVLVFITRNPLVLFLIGVPEMGRDWYWSSGGPMAKPSSTSNRTTSERDSAQTTLSGCITAVFHLFGSHRFRCHLKHHTSRSKLPSLLSRDSTIKGTDTEEEASTLTSASFTSTTKEEEFLNIPTGIQIKTRLDIRSKAGAPNNETPGTRTPTLVARLMGLDLLPESHSPSFQAKSRLSHHIQSSKSGQKSSLHGDMRGGTRSLPETPRPSSARRSDVDYHHHRLSLQINKENMSACEELVMSRLSSLKMKKFKNEYEIVEQVKERLKRKVGMNITNAVRNRQRDREELVSKFKFKRISRALTKVADVSSIVNHSKHSSSIEFRFLESKGKPDKNSSTNYHNLQPPKLSFSSSPDIDIQLQPIRVLPKPKLQAIEEEQEEQHKLQQQQPRAVSKCKKGPNQKFISRLKKPQQASEIIRSKKEEPFVRPSRLDIPDKKCRKTHLLNTTVPTLLPAPAAKIPQKKVLDAQRPKYSSQLSSSTQTYVKQEPRQAQVFTISTASNEAEYEYIARILRRSGIDKDTPVSFSSWFSPSHPLDPSIFNYVERFTTCSANDNGKLSQRCNRKLLFHLVDELLSGILKPYFNMKPWVIRVGPGFSYMDGSQLIDTLCSKIRRFPQSDCRVLQDIDALIDKDLPDIKLQSVMAYEEEGEAIVAELEKGILEALLHEMAVEFGVRL</sequence>
<evidence type="ECO:0000313" key="4">
    <source>
        <dbReference type="EMBL" id="KAK5804513.1"/>
    </source>
</evidence>
<feature type="region of interest" description="Disordered" evidence="1">
    <location>
        <begin position="428"/>
        <end position="452"/>
    </location>
</feature>
<proteinExistence type="predicted"/>
<feature type="region of interest" description="Disordered" evidence="1">
    <location>
        <begin position="382"/>
        <end position="405"/>
    </location>
</feature>